<dbReference type="Proteomes" id="UP000780801">
    <property type="component" value="Unassembled WGS sequence"/>
</dbReference>
<organism evidence="1 2">
    <name type="scientific">Lunasporangiospora selenospora</name>
    <dbReference type="NCBI Taxonomy" id="979761"/>
    <lineage>
        <taxon>Eukaryota</taxon>
        <taxon>Fungi</taxon>
        <taxon>Fungi incertae sedis</taxon>
        <taxon>Mucoromycota</taxon>
        <taxon>Mortierellomycotina</taxon>
        <taxon>Mortierellomycetes</taxon>
        <taxon>Mortierellales</taxon>
        <taxon>Mortierellaceae</taxon>
        <taxon>Lunasporangiospora</taxon>
    </lineage>
</organism>
<sequence>MLGDVRDPEQVDLMWMQDAIKLLQSERGIRILNRMNKMSQSERMAVFQKVEADVMRKSKSQSLQDDGVKTTATLTSASTSALTVPCTAESSAAASTSAGIDSTTTSVTPTSTFATENDVLFDVSTVRRINTIIKGYELRDPFKQSQFQAAAIVNDPKEKVSVTNLPFFIVRIYETPYYYTSPYDLDWANHSASGSKARRGDPLKPDATVLKSAIEVAYVEIKAANDSCSQSKFVEDQWNLSSEARSQIDLHLCNQRSITVVPCIQVFVYKAKLFKMEYISGLNVWTEVASGYLPRDHQNLDVIPKLLGLLRRFKAILDNINVEPYLQTPPHQFLDEFLPEDAQPQPVNVSPSKGPFFSDYRRLSIST</sequence>
<accession>A0A9P6G1I0</accession>
<name>A0A9P6G1I0_9FUNG</name>
<keyword evidence="2" id="KW-1185">Reference proteome</keyword>
<proteinExistence type="predicted"/>
<evidence type="ECO:0000313" key="1">
    <source>
        <dbReference type="EMBL" id="KAF9585347.1"/>
    </source>
</evidence>
<comment type="caution">
    <text evidence="1">The sequence shown here is derived from an EMBL/GenBank/DDBJ whole genome shotgun (WGS) entry which is preliminary data.</text>
</comment>
<dbReference type="EMBL" id="JAABOA010000201">
    <property type="protein sequence ID" value="KAF9585347.1"/>
    <property type="molecule type" value="Genomic_DNA"/>
</dbReference>
<dbReference type="AlphaFoldDB" id="A0A9P6G1I0"/>
<gene>
    <name evidence="1" type="ORF">BGW38_002803</name>
</gene>
<protein>
    <submittedName>
        <fullName evidence="1">Uncharacterized protein</fullName>
    </submittedName>
</protein>
<dbReference type="OrthoDB" id="2409461at2759"/>
<evidence type="ECO:0000313" key="2">
    <source>
        <dbReference type="Proteomes" id="UP000780801"/>
    </source>
</evidence>
<reference evidence="1" key="1">
    <citation type="journal article" date="2020" name="Fungal Divers.">
        <title>Resolving the Mortierellaceae phylogeny through synthesis of multi-gene phylogenetics and phylogenomics.</title>
        <authorList>
            <person name="Vandepol N."/>
            <person name="Liber J."/>
            <person name="Desiro A."/>
            <person name="Na H."/>
            <person name="Kennedy M."/>
            <person name="Barry K."/>
            <person name="Grigoriev I.V."/>
            <person name="Miller A.N."/>
            <person name="O'Donnell K."/>
            <person name="Stajich J.E."/>
            <person name="Bonito G."/>
        </authorList>
    </citation>
    <scope>NUCLEOTIDE SEQUENCE</scope>
    <source>
        <strain evidence="1">KOD1015</strain>
    </source>
</reference>